<keyword evidence="3" id="KW-1185">Reference proteome</keyword>
<sequence length="499" mass="56578">MVQTDYCSRKLPYRKLQKLAKERGHRANLKTEKLIKLLLESAVNSSEQTAPHLEQPPQNALPPTIPPSGVFDIAPILDPDFSASRPNSVKSRAVRSHFAPEPELPDVRQPNFNDAERPRTPASSARDGCDSLTDYSEAFPPQPLHEEPQAATPADHAETRNISGILQASDTHCVSPMTQVPRDSESLRVKQELLSPTIPSGIESDSESEYELDSAKQKRFSKHATGMASHEELERATMTMEIYSLHNQSIRERLEFCATRHQTQQKQIKDAIKFIRSEKARIQRMRTYVYSWKNIPPEWTDRNIYDVDVKARQTSNGVFQEVWSDLEDSDEPGLLVMRATDVHAVRLSQGPEETQSPRREQQSLKRPRTVDSEDVHEEESISARKRHRSAAPSRSLSETRTQLNPYQRALSVIREHDVPDESSTHDIVTPEEEEDMEEEATVEEIISVPMHGSRSSPGPQRTVSPKVQDQANGMANGFTAMVLPRRSRYFQHSNVFDPE</sequence>
<evidence type="ECO:0000313" key="2">
    <source>
        <dbReference type="EMBL" id="CAL1711343.1"/>
    </source>
</evidence>
<dbReference type="Proteomes" id="UP001497453">
    <property type="component" value="Chromosome 6"/>
</dbReference>
<accession>A0ABP1DWA4</accession>
<dbReference type="EMBL" id="OZ037949">
    <property type="protein sequence ID" value="CAL1711343.1"/>
    <property type="molecule type" value="Genomic_DNA"/>
</dbReference>
<feature type="compositionally biased region" description="Acidic residues" evidence="1">
    <location>
        <begin position="429"/>
        <end position="442"/>
    </location>
</feature>
<organism evidence="2 3">
    <name type="scientific">Somion occarium</name>
    <dbReference type="NCBI Taxonomy" id="3059160"/>
    <lineage>
        <taxon>Eukaryota</taxon>
        <taxon>Fungi</taxon>
        <taxon>Dikarya</taxon>
        <taxon>Basidiomycota</taxon>
        <taxon>Agaricomycotina</taxon>
        <taxon>Agaricomycetes</taxon>
        <taxon>Polyporales</taxon>
        <taxon>Cerrenaceae</taxon>
        <taxon>Somion</taxon>
    </lineage>
</organism>
<feature type="compositionally biased region" description="Basic and acidic residues" evidence="1">
    <location>
        <begin position="413"/>
        <end position="424"/>
    </location>
</feature>
<proteinExistence type="predicted"/>
<feature type="region of interest" description="Disordered" evidence="1">
    <location>
        <begin position="347"/>
        <end position="466"/>
    </location>
</feature>
<feature type="compositionally biased region" description="Basic and acidic residues" evidence="1">
    <location>
        <begin position="355"/>
        <end position="382"/>
    </location>
</feature>
<gene>
    <name evidence="2" type="ORF">GFSPODELE1_LOCUS8296</name>
</gene>
<protein>
    <submittedName>
        <fullName evidence="2">Uncharacterized protein</fullName>
    </submittedName>
</protein>
<evidence type="ECO:0000256" key="1">
    <source>
        <dbReference type="SAM" id="MobiDB-lite"/>
    </source>
</evidence>
<name>A0ABP1DWA4_9APHY</name>
<reference evidence="3" key="1">
    <citation type="submission" date="2024-04" db="EMBL/GenBank/DDBJ databases">
        <authorList>
            <person name="Shaw F."/>
            <person name="Minotto A."/>
        </authorList>
    </citation>
    <scope>NUCLEOTIDE SEQUENCE [LARGE SCALE GENOMIC DNA]</scope>
</reference>
<feature type="region of interest" description="Disordered" evidence="1">
    <location>
        <begin position="82"/>
        <end position="156"/>
    </location>
</feature>
<feature type="compositionally biased region" description="Polar residues" evidence="1">
    <location>
        <begin position="392"/>
        <end position="405"/>
    </location>
</feature>
<feature type="compositionally biased region" description="Polar residues" evidence="1">
    <location>
        <begin position="453"/>
        <end position="466"/>
    </location>
</feature>
<evidence type="ECO:0000313" key="3">
    <source>
        <dbReference type="Proteomes" id="UP001497453"/>
    </source>
</evidence>